<evidence type="ECO:0000313" key="3">
    <source>
        <dbReference type="Proteomes" id="UP001209076"/>
    </source>
</evidence>
<dbReference type="SUPFAM" id="SSF55781">
    <property type="entry name" value="GAF domain-like"/>
    <property type="match status" value="1"/>
</dbReference>
<dbReference type="PANTHER" id="PTHR45138">
    <property type="entry name" value="REGULATORY COMPONENTS OF SENSORY TRANSDUCTION SYSTEM"/>
    <property type="match status" value="1"/>
</dbReference>
<dbReference type="NCBIfam" id="TIGR00254">
    <property type="entry name" value="GGDEF"/>
    <property type="match status" value="1"/>
</dbReference>
<dbReference type="SMART" id="SM00267">
    <property type="entry name" value="GGDEF"/>
    <property type="match status" value="1"/>
</dbReference>
<dbReference type="SUPFAM" id="SSF55073">
    <property type="entry name" value="Nucleotide cyclase"/>
    <property type="match status" value="1"/>
</dbReference>
<sequence>MKINKQTIMSYQNFNALSNDVIELAKEIMPNKVIYINFLNEKVQVTMRVSKNNTDVNVKEGITIPVDDAICNQIDYQSGKPLILENIRENQFNERVNKTIRDLNMGSYVGIPISFKNGVRFGTLCAAHHDKSHFDDKDVALLSSIAKLFSYYIELEQLAYKDPLTNLYNSQFLLSRKDEMIQNGGLAILLDLDHFKNVNDQFGHMVGDDILVEVGSKLTKFIEPYTDAYAFRLGGDEFLVYIKEHIDYKTAEALMDVLLNELRHWKTPIGDISLSSSIGAIQFVANDFSDTTDLLTHCDTLLYKSKHKGKNTFILE</sequence>
<keyword evidence="2" id="KW-0548">Nucleotidyltransferase</keyword>
<dbReference type="InterPro" id="IPR003018">
    <property type="entry name" value="GAF"/>
</dbReference>
<reference evidence="3" key="1">
    <citation type="submission" date="2023-07" db="EMBL/GenBank/DDBJ databases">
        <title>Novel Mycoplasma species identified in domestic and wild animals.</title>
        <authorList>
            <person name="Volokhov D.V."/>
            <person name="Furtak V.A."/>
            <person name="Zagorodnyaya T.A."/>
        </authorList>
    </citation>
    <scope>NUCLEOTIDE SEQUENCE [LARGE SCALE GENOMIC DNA]</scope>
    <source>
        <strain evidence="3">92-19</strain>
    </source>
</reference>
<protein>
    <submittedName>
        <fullName evidence="2">Diguanylate cyclase</fullName>
        <ecNumber evidence="2">2.7.7.65</ecNumber>
    </submittedName>
</protein>
<feature type="domain" description="GGDEF" evidence="1">
    <location>
        <begin position="183"/>
        <end position="316"/>
    </location>
</feature>
<gene>
    <name evidence="2" type="ORF">N7603_06790</name>
</gene>
<dbReference type="GO" id="GO:0052621">
    <property type="term" value="F:diguanylate cyclase activity"/>
    <property type="evidence" value="ECO:0007669"/>
    <property type="project" value="UniProtKB-EC"/>
</dbReference>
<accession>A0ABT2PWM7</accession>
<organism evidence="2 3">
    <name type="scientific">Paracholeplasma vituli</name>
    <dbReference type="NCBI Taxonomy" id="69473"/>
    <lineage>
        <taxon>Bacteria</taxon>
        <taxon>Bacillati</taxon>
        <taxon>Mycoplasmatota</taxon>
        <taxon>Mollicutes</taxon>
        <taxon>Acholeplasmatales</taxon>
        <taxon>Acholeplasmataceae</taxon>
        <taxon>Paracholeplasma</taxon>
    </lineage>
</organism>
<dbReference type="Pfam" id="PF00990">
    <property type="entry name" value="GGDEF"/>
    <property type="match status" value="1"/>
</dbReference>
<dbReference type="EMBL" id="JAOEGN010000012">
    <property type="protein sequence ID" value="MCU0105359.1"/>
    <property type="molecule type" value="Genomic_DNA"/>
</dbReference>
<dbReference type="InterPro" id="IPR029016">
    <property type="entry name" value="GAF-like_dom_sf"/>
</dbReference>
<dbReference type="InterPro" id="IPR000160">
    <property type="entry name" value="GGDEF_dom"/>
</dbReference>
<dbReference type="Proteomes" id="UP001209076">
    <property type="component" value="Unassembled WGS sequence"/>
</dbReference>
<dbReference type="InterPro" id="IPR029787">
    <property type="entry name" value="Nucleotide_cyclase"/>
</dbReference>
<dbReference type="Gene3D" id="3.30.450.40">
    <property type="match status" value="1"/>
</dbReference>
<dbReference type="Pfam" id="PF01590">
    <property type="entry name" value="GAF"/>
    <property type="match status" value="1"/>
</dbReference>
<keyword evidence="3" id="KW-1185">Reference proteome</keyword>
<name>A0ABT2PWM7_9MOLU</name>
<comment type="caution">
    <text evidence="2">The sequence shown here is derived from an EMBL/GenBank/DDBJ whole genome shotgun (WGS) entry which is preliminary data.</text>
</comment>
<proteinExistence type="predicted"/>
<dbReference type="InterPro" id="IPR043128">
    <property type="entry name" value="Rev_trsase/Diguanyl_cyclase"/>
</dbReference>
<dbReference type="RefSeq" id="WP_262096663.1">
    <property type="nucleotide sequence ID" value="NZ_JAOEGN010000012.1"/>
</dbReference>
<evidence type="ECO:0000259" key="1">
    <source>
        <dbReference type="PROSITE" id="PS50887"/>
    </source>
</evidence>
<dbReference type="Gene3D" id="3.30.70.270">
    <property type="match status" value="1"/>
</dbReference>
<keyword evidence="2" id="KW-0808">Transferase</keyword>
<dbReference type="CDD" id="cd01949">
    <property type="entry name" value="GGDEF"/>
    <property type="match status" value="1"/>
</dbReference>
<dbReference type="PANTHER" id="PTHR45138:SF6">
    <property type="entry name" value="DIGUANYLATE CYCLASE DGCN"/>
    <property type="match status" value="1"/>
</dbReference>
<evidence type="ECO:0000313" key="2">
    <source>
        <dbReference type="EMBL" id="MCU0105359.1"/>
    </source>
</evidence>
<dbReference type="InterPro" id="IPR050469">
    <property type="entry name" value="Diguanylate_Cyclase"/>
</dbReference>
<dbReference type="PROSITE" id="PS50887">
    <property type="entry name" value="GGDEF"/>
    <property type="match status" value="1"/>
</dbReference>
<dbReference type="SMART" id="SM00065">
    <property type="entry name" value="GAF"/>
    <property type="match status" value="1"/>
</dbReference>
<dbReference type="EC" id="2.7.7.65" evidence="2"/>